<dbReference type="InterPro" id="IPR003593">
    <property type="entry name" value="AAA+_ATPase"/>
</dbReference>
<dbReference type="Pfam" id="PF13732">
    <property type="entry name" value="DrrA1-3_C"/>
    <property type="match status" value="1"/>
</dbReference>
<dbReference type="EMBL" id="CP096021">
    <property type="protein sequence ID" value="UPM44781.1"/>
    <property type="molecule type" value="Genomic_DNA"/>
</dbReference>
<dbReference type="InterPro" id="IPR017871">
    <property type="entry name" value="ABC_transporter-like_CS"/>
</dbReference>
<dbReference type="PROSITE" id="PS00211">
    <property type="entry name" value="ABC_TRANSPORTER_1"/>
    <property type="match status" value="1"/>
</dbReference>
<dbReference type="GeneID" id="71929458"/>
<comment type="similarity">
    <text evidence="1">Belongs to the ABC transporter superfamily.</text>
</comment>
<dbReference type="Pfam" id="PF00005">
    <property type="entry name" value="ABC_tran"/>
    <property type="match status" value="1"/>
</dbReference>
<dbReference type="AlphaFoldDB" id="A0A8U0A6H6"/>
<dbReference type="PANTHER" id="PTHR43335:SF4">
    <property type="entry name" value="ABC TRANSPORTER, ATP-BINDING PROTEIN"/>
    <property type="match status" value="1"/>
</dbReference>
<dbReference type="InterPro" id="IPR027417">
    <property type="entry name" value="P-loop_NTPase"/>
</dbReference>
<evidence type="ECO:0000256" key="4">
    <source>
        <dbReference type="ARBA" id="ARBA00022840"/>
    </source>
</evidence>
<evidence type="ECO:0000256" key="3">
    <source>
        <dbReference type="ARBA" id="ARBA00022741"/>
    </source>
</evidence>
<protein>
    <submittedName>
        <fullName evidence="6">ABC transporter ATP-binding protein</fullName>
    </submittedName>
</protein>
<evidence type="ECO:0000256" key="1">
    <source>
        <dbReference type="ARBA" id="ARBA00005417"/>
    </source>
</evidence>
<gene>
    <name evidence="6" type="ORF">MW046_15385</name>
</gene>
<dbReference type="Gene3D" id="3.40.50.300">
    <property type="entry name" value="P-loop containing nucleotide triphosphate hydrolases"/>
    <property type="match status" value="1"/>
</dbReference>
<dbReference type="InterPro" id="IPR003439">
    <property type="entry name" value="ABC_transporter-like_ATP-bd"/>
</dbReference>
<organism evidence="6 7">
    <name type="scientific">Halocatena salina</name>
    <dbReference type="NCBI Taxonomy" id="2934340"/>
    <lineage>
        <taxon>Archaea</taxon>
        <taxon>Methanobacteriati</taxon>
        <taxon>Methanobacteriota</taxon>
        <taxon>Stenosarchaea group</taxon>
        <taxon>Halobacteria</taxon>
        <taxon>Halobacteriales</taxon>
        <taxon>Natronomonadaceae</taxon>
        <taxon>Halocatena</taxon>
    </lineage>
</organism>
<dbReference type="SUPFAM" id="SSF52540">
    <property type="entry name" value="P-loop containing nucleoside triphosphate hydrolases"/>
    <property type="match status" value="1"/>
</dbReference>
<name>A0A8U0A6H6_9EURY</name>
<dbReference type="Proteomes" id="UP000831768">
    <property type="component" value="Plasmid unnamed2"/>
</dbReference>
<keyword evidence="4 6" id="KW-0067">ATP-binding</keyword>
<dbReference type="InterPro" id="IPR025302">
    <property type="entry name" value="DrrA1/2-like_C"/>
</dbReference>
<evidence type="ECO:0000259" key="5">
    <source>
        <dbReference type="PROSITE" id="PS50893"/>
    </source>
</evidence>
<proteinExistence type="inferred from homology"/>
<evidence type="ECO:0000256" key="2">
    <source>
        <dbReference type="ARBA" id="ARBA00022448"/>
    </source>
</evidence>
<reference evidence="6" key="1">
    <citation type="submission" date="2022-04" db="EMBL/GenBank/DDBJ databases">
        <title>Halocatena sp. nov., isolated from a salt lake.</title>
        <authorList>
            <person name="Cui H.-L."/>
        </authorList>
    </citation>
    <scope>NUCLEOTIDE SEQUENCE</scope>
    <source>
        <strain evidence="6">AD-1</strain>
        <plasmid evidence="6">unnamed2</plasmid>
    </source>
</reference>
<dbReference type="RefSeq" id="WP_247995435.1">
    <property type="nucleotide sequence ID" value="NZ_CP096021.1"/>
</dbReference>
<keyword evidence="2" id="KW-0813">Transport</keyword>
<dbReference type="CDD" id="cd03230">
    <property type="entry name" value="ABC_DR_subfamily_A"/>
    <property type="match status" value="1"/>
</dbReference>
<evidence type="ECO:0000313" key="7">
    <source>
        <dbReference type="Proteomes" id="UP000831768"/>
    </source>
</evidence>
<keyword evidence="7" id="KW-1185">Reference proteome</keyword>
<feature type="domain" description="ABC transporter" evidence="5">
    <location>
        <begin position="4"/>
        <end position="229"/>
    </location>
</feature>
<dbReference type="GO" id="GO:0005524">
    <property type="term" value="F:ATP binding"/>
    <property type="evidence" value="ECO:0007669"/>
    <property type="project" value="UniProtKB-KW"/>
</dbReference>
<dbReference type="KEGG" id="haad:MW046_15385"/>
<geneLocation type="plasmid" evidence="6 7">
    <name>unnamed2</name>
</geneLocation>
<evidence type="ECO:0000313" key="6">
    <source>
        <dbReference type="EMBL" id="UPM44781.1"/>
    </source>
</evidence>
<dbReference type="GO" id="GO:0016887">
    <property type="term" value="F:ATP hydrolysis activity"/>
    <property type="evidence" value="ECO:0007669"/>
    <property type="project" value="InterPro"/>
</dbReference>
<dbReference type="PROSITE" id="PS50893">
    <property type="entry name" value="ABC_TRANSPORTER_2"/>
    <property type="match status" value="1"/>
</dbReference>
<sequence length="317" mass="33782">MTAIELKGVTKQYGGVTAVDDLDLVVEDGTVFGFLGPNGAGKSTVINCLLDYIRPTEGQISVFGYDAQTESQAICQRTGVLPEGFDVYDRLTGRQHLQFVIDSTGANDDPEAIAERVGIQDAVDRRAGRYSKGMAQRLMLGTALVGQPDLLILDEPSSGLDPEGVHTMREIVRDEADRGATIFFSSHILGQVEAVCDRVGILQDGALIAKDTIAGLRETVEAETTLTVEVDQVRESALPALRALDAVSTASATGTTVTVHCVDAAKTTVLNELEAAGASVQDFDLTKTSLEDLFIAYTEDGTPSTTTHDRSSEEAIQ</sequence>
<keyword evidence="6" id="KW-0614">Plasmid</keyword>
<dbReference type="PANTHER" id="PTHR43335">
    <property type="entry name" value="ABC TRANSPORTER, ATP-BINDING PROTEIN"/>
    <property type="match status" value="1"/>
</dbReference>
<dbReference type="SMART" id="SM00382">
    <property type="entry name" value="AAA"/>
    <property type="match status" value="1"/>
</dbReference>
<accession>A0A8U0A6H6</accession>
<keyword evidence="3" id="KW-0547">Nucleotide-binding</keyword>